<dbReference type="EMBL" id="WWCN01000012">
    <property type="protein sequence ID" value="MYM24754.1"/>
    <property type="molecule type" value="Genomic_DNA"/>
</dbReference>
<evidence type="ECO:0000259" key="1">
    <source>
        <dbReference type="PROSITE" id="PS50043"/>
    </source>
</evidence>
<dbReference type="RefSeq" id="WP_161008213.1">
    <property type="nucleotide sequence ID" value="NZ_WWCN01000012.1"/>
</dbReference>
<reference evidence="2 3" key="1">
    <citation type="submission" date="2019-12" db="EMBL/GenBank/DDBJ databases">
        <title>Novel species isolated from a subtropical stream in China.</title>
        <authorList>
            <person name="Lu H."/>
        </authorList>
    </citation>
    <scope>NUCLEOTIDE SEQUENCE [LARGE SCALE GENOMIC DNA]</scope>
    <source>
        <strain evidence="2 3">FT135W</strain>
    </source>
</reference>
<dbReference type="Pfam" id="PF00196">
    <property type="entry name" value="GerE"/>
    <property type="match status" value="1"/>
</dbReference>
<dbReference type="InterPro" id="IPR036388">
    <property type="entry name" value="WH-like_DNA-bd_sf"/>
</dbReference>
<comment type="caution">
    <text evidence="2">The sequence shown here is derived from an EMBL/GenBank/DDBJ whole genome shotgun (WGS) entry which is preliminary data.</text>
</comment>
<name>A0A6L8KG20_9BURK</name>
<evidence type="ECO:0000313" key="3">
    <source>
        <dbReference type="Proteomes" id="UP000479335"/>
    </source>
</evidence>
<dbReference type="SMART" id="SM00421">
    <property type="entry name" value="HTH_LUXR"/>
    <property type="match status" value="1"/>
</dbReference>
<gene>
    <name evidence="2" type="ORF">GTP46_19135</name>
</gene>
<accession>A0A6L8KG20</accession>
<feature type="domain" description="HTH luxR-type" evidence="1">
    <location>
        <begin position="132"/>
        <end position="197"/>
    </location>
</feature>
<dbReference type="Proteomes" id="UP000479335">
    <property type="component" value="Unassembled WGS sequence"/>
</dbReference>
<dbReference type="Gene3D" id="1.10.10.10">
    <property type="entry name" value="Winged helix-like DNA-binding domain superfamily/Winged helix DNA-binding domain"/>
    <property type="match status" value="1"/>
</dbReference>
<dbReference type="AlphaFoldDB" id="A0A6L8KG20"/>
<proteinExistence type="predicted"/>
<dbReference type="PRINTS" id="PR00038">
    <property type="entry name" value="HTHLUXR"/>
</dbReference>
<protein>
    <recommendedName>
        <fullName evidence="1">HTH luxR-type domain-containing protein</fullName>
    </recommendedName>
</protein>
<dbReference type="InterPro" id="IPR016032">
    <property type="entry name" value="Sig_transdc_resp-reg_C-effctor"/>
</dbReference>
<sequence>MLTSYAFATYLDAALNRIEIAVFVVDAELHLLHANAAAAELLERDTALRLHGDKLLQDAMCGDKSLAQLVAAALDPQQDQGAPQALSLQRRGRQPLLLTVLPVMPSPELPTVPACAIVLASDPETHRLPRELLMQLFDLTPAEAGIAQALAHGEALEDIACALDISMHTVKSHLQKLFRKTGTRRQGELVAILHGAPAVLSRLSDVPPPSAA</sequence>
<dbReference type="InterPro" id="IPR000792">
    <property type="entry name" value="Tscrpt_reg_LuxR_C"/>
</dbReference>
<dbReference type="PROSITE" id="PS50043">
    <property type="entry name" value="HTH_LUXR_2"/>
    <property type="match status" value="1"/>
</dbReference>
<organism evidence="2 3">
    <name type="scientific">Duganella flavida</name>
    <dbReference type="NCBI Taxonomy" id="2692175"/>
    <lineage>
        <taxon>Bacteria</taxon>
        <taxon>Pseudomonadati</taxon>
        <taxon>Pseudomonadota</taxon>
        <taxon>Betaproteobacteria</taxon>
        <taxon>Burkholderiales</taxon>
        <taxon>Oxalobacteraceae</taxon>
        <taxon>Telluria group</taxon>
        <taxon>Duganella</taxon>
    </lineage>
</organism>
<dbReference type="SUPFAM" id="SSF46894">
    <property type="entry name" value="C-terminal effector domain of the bipartite response regulators"/>
    <property type="match status" value="1"/>
</dbReference>
<evidence type="ECO:0000313" key="2">
    <source>
        <dbReference type="EMBL" id="MYM24754.1"/>
    </source>
</evidence>
<keyword evidence="3" id="KW-1185">Reference proteome</keyword>
<dbReference type="GO" id="GO:0003677">
    <property type="term" value="F:DNA binding"/>
    <property type="evidence" value="ECO:0007669"/>
    <property type="project" value="InterPro"/>
</dbReference>
<dbReference type="GO" id="GO:0006355">
    <property type="term" value="P:regulation of DNA-templated transcription"/>
    <property type="evidence" value="ECO:0007669"/>
    <property type="project" value="InterPro"/>
</dbReference>